<comment type="caution">
    <text evidence="4">The sequence shown here is derived from an EMBL/GenBank/DDBJ whole genome shotgun (WGS) entry which is preliminary data.</text>
</comment>
<dbReference type="AlphaFoldDB" id="A0A9W6S3V0"/>
<feature type="region of interest" description="Disordered" evidence="1">
    <location>
        <begin position="216"/>
        <end position="236"/>
    </location>
</feature>
<dbReference type="PANTHER" id="PTHR14969">
    <property type="entry name" value="SPHINGOSINE-1-PHOSPHATE PHOSPHOHYDROLASE"/>
    <property type="match status" value="1"/>
</dbReference>
<feature type="transmembrane region" description="Helical" evidence="2">
    <location>
        <begin position="92"/>
        <end position="112"/>
    </location>
</feature>
<evidence type="ECO:0000313" key="5">
    <source>
        <dbReference type="Proteomes" id="UP001165074"/>
    </source>
</evidence>
<name>A0A9W6S3V0_9ACTN</name>
<dbReference type="Proteomes" id="UP001165074">
    <property type="component" value="Unassembled WGS sequence"/>
</dbReference>
<protein>
    <recommendedName>
        <fullName evidence="3">Phosphatidic acid phosphatase type 2/haloperoxidase domain-containing protein</fullName>
    </recommendedName>
</protein>
<dbReference type="InterPro" id="IPR000326">
    <property type="entry name" value="PAP2/HPO"/>
</dbReference>
<dbReference type="InterPro" id="IPR036938">
    <property type="entry name" value="PAP2/HPO_sf"/>
</dbReference>
<feature type="transmembrane region" description="Helical" evidence="2">
    <location>
        <begin position="158"/>
        <end position="179"/>
    </location>
</feature>
<dbReference type="Gene3D" id="1.20.144.10">
    <property type="entry name" value="Phosphatidic acid phosphatase type 2/haloperoxidase"/>
    <property type="match status" value="1"/>
</dbReference>
<evidence type="ECO:0000259" key="3">
    <source>
        <dbReference type="SMART" id="SM00014"/>
    </source>
</evidence>
<accession>A0A9W6S3V0</accession>
<keyword evidence="2" id="KW-1133">Transmembrane helix</keyword>
<organism evidence="4 5">
    <name type="scientific">Actinoallomurus iriomotensis</name>
    <dbReference type="NCBI Taxonomy" id="478107"/>
    <lineage>
        <taxon>Bacteria</taxon>
        <taxon>Bacillati</taxon>
        <taxon>Actinomycetota</taxon>
        <taxon>Actinomycetes</taxon>
        <taxon>Streptosporangiales</taxon>
        <taxon>Thermomonosporaceae</taxon>
        <taxon>Actinoallomurus</taxon>
    </lineage>
</organism>
<proteinExistence type="predicted"/>
<reference evidence="4" key="1">
    <citation type="submission" date="2023-03" db="EMBL/GenBank/DDBJ databases">
        <title>Actinoallomurus iriomotensis NBRC 103684.</title>
        <authorList>
            <person name="Ichikawa N."/>
            <person name="Sato H."/>
            <person name="Tonouchi N."/>
        </authorList>
    </citation>
    <scope>NUCLEOTIDE SEQUENCE</scope>
    <source>
        <strain evidence="4">NBRC 103684</strain>
    </source>
</reference>
<feature type="transmembrane region" description="Helical" evidence="2">
    <location>
        <begin position="12"/>
        <end position="31"/>
    </location>
</feature>
<dbReference type="CDD" id="cd03392">
    <property type="entry name" value="PAP2_like_2"/>
    <property type="match status" value="1"/>
</dbReference>
<dbReference type="Pfam" id="PF01569">
    <property type="entry name" value="PAP2"/>
    <property type="match status" value="1"/>
</dbReference>
<feature type="transmembrane region" description="Helical" evidence="2">
    <location>
        <begin position="64"/>
        <end position="85"/>
    </location>
</feature>
<dbReference type="PANTHER" id="PTHR14969:SF13">
    <property type="entry name" value="AT30094P"/>
    <property type="match status" value="1"/>
</dbReference>
<feature type="domain" description="Phosphatidic acid phosphatase type 2/haloperoxidase" evidence="3">
    <location>
        <begin position="91"/>
        <end position="200"/>
    </location>
</feature>
<sequence length="236" mass="25086">MIVERLHVTERMKIVGGLLLLMLMAVLGIVAKTPTLTRVDIRLDEHLVPLRDAVLTLGAKGATVVAQAEVGAVIAVLVPVGLWLLRRRRDALITACLMAGSLAVAFAVKVLLAEHRPPQRLWVIPPDNAESFPSGHATVAAAVALLLFLLVRGRLRALVAILGVLFALGVGFARVYLGVHYPVDVVGGYLVAAGVSLVVVGIFDIPSIRRGLEDVGTPASGRHHAGRASRTMAERH</sequence>
<dbReference type="SMART" id="SM00014">
    <property type="entry name" value="acidPPc"/>
    <property type="match status" value="1"/>
</dbReference>
<dbReference type="RefSeq" id="WP_285571777.1">
    <property type="nucleotide sequence ID" value="NZ_BSTK01000004.1"/>
</dbReference>
<evidence type="ECO:0000256" key="1">
    <source>
        <dbReference type="SAM" id="MobiDB-lite"/>
    </source>
</evidence>
<dbReference type="SUPFAM" id="SSF48317">
    <property type="entry name" value="Acid phosphatase/Vanadium-dependent haloperoxidase"/>
    <property type="match status" value="1"/>
</dbReference>
<keyword evidence="2" id="KW-0812">Transmembrane</keyword>
<keyword evidence="5" id="KW-1185">Reference proteome</keyword>
<evidence type="ECO:0000313" key="4">
    <source>
        <dbReference type="EMBL" id="GLY85142.1"/>
    </source>
</evidence>
<gene>
    <name evidence="4" type="ORF">Airi02_030710</name>
</gene>
<dbReference type="EMBL" id="BSTK01000004">
    <property type="protein sequence ID" value="GLY85142.1"/>
    <property type="molecule type" value="Genomic_DNA"/>
</dbReference>
<evidence type="ECO:0000256" key="2">
    <source>
        <dbReference type="SAM" id="Phobius"/>
    </source>
</evidence>
<feature type="transmembrane region" description="Helical" evidence="2">
    <location>
        <begin position="132"/>
        <end position="151"/>
    </location>
</feature>
<feature type="transmembrane region" description="Helical" evidence="2">
    <location>
        <begin position="185"/>
        <end position="203"/>
    </location>
</feature>
<keyword evidence="2" id="KW-0472">Membrane</keyword>